<dbReference type="OrthoDB" id="9797826at2"/>
<dbReference type="InterPro" id="IPR050832">
    <property type="entry name" value="Bact_Acetyltransf"/>
</dbReference>
<evidence type="ECO:0000259" key="3">
    <source>
        <dbReference type="PROSITE" id="PS51186"/>
    </source>
</evidence>
<dbReference type="EMBL" id="NGJU01000003">
    <property type="protein sequence ID" value="RST97247.1"/>
    <property type="molecule type" value="Genomic_DNA"/>
</dbReference>
<keyword evidence="1" id="KW-0808">Transferase</keyword>
<reference evidence="4 5" key="1">
    <citation type="submission" date="2017-05" db="EMBL/GenBank/DDBJ databases">
        <title>Vagococcus spp. assemblies.</title>
        <authorList>
            <person name="Gulvik C.A."/>
        </authorList>
    </citation>
    <scope>NUCLEOTIDE SEQUENCE [LARGE SCALE GENOMIC DNA]</scope>
    <source>
        <strain evidence="4 5">NCFB 2777</strain>
    </source>
</reference>
<dbReference type="Pfam" id="PF00583">
    <property type="entry name" value="Acetyltransf_1"/>
    <property type="match status" value="1"/>
</dbReference>
<accession>A0A429ZUA8</accession>
<dbReference type="PANTHER" id="PTHR43877">
    <property type="entry name" value="AMINOALKYLPHOSPHONATE N-ACETYLTRANSFERASE-RELATED-RELATED"/>
    <property type="match status" value="1"/>
</dbReference>
<comment type="caution">
    <text evidence="4">The sequence shown here is derived from an EMBL/GenBank/DDBJ whole genome shotgun (WGS) entry which is preliminary data.</text>
</comment>
<evidence type="ECO:0000256" key="1">
    <source>
        <dbReference type="ARBA" id="ARBA00022679"/>
    </source>
</evidence>
<name>A0A429ZUA8_9ENTE</name>
<feature type="domain" description="N-acetyltransferase" evidence="3">
    <location>
        <begin position="9"/>
        <end position="150"/>
    </location>
</feature>
<organism evidence="4 5">
    <name type="scientific">Vagococcus salmoninarum</name>
    <dbReference type="NCBI Taxonomy" id="2739"/>
    <lineage>
        <taxon>Bacteria</taxon>
        <taxon>Bacillati</taxon>
        <taxon>Bacillota</taxon>
        <taxon>Bacilli</taxon>
        <taxon>Lactobacillales</taxon>
        <taxon>Enterococcaceae</taxon>
        <taxon>Vagococcus</taxon>
    </lineage>
</organism>
<evidence type="ECO:0000256" key="2">
    <source>
        <dbReference type="ARBA" id="ARBA00023315"/>
    </source>
</evidence>
<dbReference type="InterPro" id="IPR016181">
    <property type="entry name" value="Acyl_CoA_acyltransferase"/>
</dbReference>
<dbReference type="GO" id="GO:0016747">
    <property type="term" value="F:acyltransferase activity, transferring groups other than amino-acyl groups"/>
    <property type="evidence" value="ECO:0007669"/>
    <property type="project" value="InterPro"/>
</dbReference>
<dbReference type="SUPFAM" id="SSF55729">
    <property type="entry name" value="Acyl-CoA N-acyltransferases (Nat)"/>
    <property type="match status" value="1"/>
</dbReference>
<dbReference type="Gene3D" id="3.40.630.30">
    <property type="match status" value="1"/>
</dbReference>
<sequence length="150" mass="16800">MITIKEAFMLLRIATPADIDTIYEITKTSLGYDYPKDLMKEQLLTIISSPHDLLTVATINQEVVGYVHGAYYLTFYSPALVNILALAVAKDQQGKGLGKALMTHIEAWAKERNAKGVRLNSGAEREAAHLFYESVGYTKVKYQANLRKLF</sequence>
<dbReference type="Proteomes" id="UP000287239">
    <property type="component" value="Unassembled WGS sequence"/>
</dbReference>
<keyword evidence="2" id="KW-0012">Acyltransferase</keyword>
<dbReference type="PROSITE" id="PS51186">
    <property type="entry name" value="GNAT"/>
    <property type="match status" value="1"/>
</dbReference>
<dbReference type="InterPro" id="IPR000182">
    <property type="entry name" value="GNAT_dom"/>
</dbReference>
<evidence type="ECO:0000313" key="4">
    <source>
        <dbReference type="EMBL" id="RST97247.1"/>
    </source>
</evidence>
<proteinExistence type="predicted"/>
<dbReference type="AlphaFoldDB" id="A0A429ZUA8"/>
<protein>
    <recommendedName>
        <fullName evidence="3">N-acetyltransferase domain-containing protein</fullName>
    </recommendedName>
</protein>
<evidence type="ECO:0000313" key="5">
    <source>
        <dbReference type="Proteomes" id="UP000287239"/>
    </source>
</evidence>
<dbReference type="CDD" id="cd04301">
    <property type="entry name" value="NAT_SF"/>
    <property type="match status" value="1"/>
</dbReference>
<gene>
    <name evidence="4" type="ORF">CBF35_03085</name>
</gene>
<keyword evidence="5" id="KW-1185">Reference proteome</keyword>